<reference evidence="3 5" key="1">
    <citation type="submission" date="2017-12" db="EMBL/GenBank/DDBJ databases">
        <title>Population genomics insights into the ecological differentiation and adaptive evolution in streptomycetes.</title>
        <authorList>
            <person name="Li Y."/>
            <person name="Huang Y."/>
        </authorList>
    </citation>
    <scope>NUCLEOTIDE SEQUENCE [LARGE SCALE GENOMIC DNA]</scope>
    <source>
        <strain evidence="3 5">NBRC 100770</strain>
    </source>
</reference>
<dbReference type="Proteomes" id="UP001051844">
    <property type="component" value="Unassembled WGS sequence"/>
</dbReference>
<dbReference type="Pfam" id="PF11716">
    <property type="entry name" value="MDMPI_N"/>
    <property type="match status" value="1"/>
</dbReference>
<name>A0A126Y6Q3_9ACTN</name>
<dbReference type="InterPro" id="IPR017520">
    <property type="entry name" value="CHP03086"/>
</dbReference>
<dbReference type="NCBIfam" id="TIGR03083">
    <property type="entry name" value="maleylpyruvate isomerase family mycothiol-dependent enzyme"/>
    <property type="match status" value="1"/>
</dbReference>
<accession>A0A0X3WV18</accession>
<dbReference type="InterPro" id="IPR034660">
    <property type="entry name" value="DinB/YfiT-like"/>
</dbReference>
<evidence type="ECO:0000313" key="6">
    <source>
        <dbReference type="Proteomes" id="UP000318052"/>
    </source>
</evidence>
<comment type="caution">
    <text evidence="3">The sequence shown here is derived from an EMBL/GenBank/DDBJ whole genome shotgun (WGS) entry which is preliminary data.</text>
</comment>
<dbReference type="InterPro" id="IPR024344">
    <property type="entry name" value="MDMPI_metal-binding"/>
</dbReference>
<dbReference type="Proteomes" id="UP000292693">
    <property type="component" value="Unassembled WGS sequence"/>
</dbReference>
<keyword evidence="6" id="KW-1185">Reference proteome</keyword>
<gene>
    <name evidence="3" type="ORF">C0Q92_12325</name>
    <name evidence="4" type="ORF">FRZ02_14995</name>
    <name evidence="2" type="ORF">ScoT_26030</name>
</gene>
<feature type="domain" description="Mycothiol-dependent maleylpyruvate isomerase metal-binding" evidence="1">
    <location>
        <begin position="13"/>
        <end position="135"/>
    </location>
</feature>
<dbReference type="GO" id="GO:0046872">
    <property type="term" value="F:metal ion binding"/>
    <property type="evidence" value="ECO:0007669"/>
    <property type="project" value="InterPro"/>
</dbReference>
<evidence type="ECO:0000313" key="3">
    <source>
        <dbReference type="EMBL" id="RZE23574.1"/>
    </source>
</evidence>
<reference evidence="4" key="2">
    <citation type="journal article" date="2019" name="Microbiol. Resour. Announc.">
        <title>Draft Genomic Sequences of Streptomyces misionensis and Streptomyces albidoflavus, bacteria applied for phytopathogen biocontrol.</title>
        <authorList>
            <person name="Pylro V."/>
            <person name="Dias A."/>
            <person name="Andreote F."/>
            <person name="Varani A."/>
            <person name="Andreote C."/>
            <person name="Bernardo E."/>
            <person name="Martins T."/>
        </authorList>
    </citation>
    <scope>NUCLEOTIDE SEQUENCE</scope>
    <source>
        <strain evidence="4">77</strain>
    </source>
</reference>
<dbReference type="SUPFAM" id="SSF109854">
    <property type="entry name" value="DinB/YfiT-like putative metalloenzymes"/>
    <property type="match status" value="1"/>
</dbReference>
<evidence type="ECO:0000259" key="1">
    <source>
        <dbReference type="Pfam" id="PF11716"/>
    </source>
</evidence>
<organism evidence="3 5">
    <name type="scientific">Streptomyces albidoflavus</name>
    <dbReference type="NCBI Taxonomy" id="1886"/>
    <lineage>
        <taxon>Bacteria</taxon>
        <taxon>Bacillati</taxon>
        <taxon>Actinomycetota</taxon>
        <taxon>Actinomycetes</taxon>
        <taxon>Kitasatosporales</taxon>
        <taxon>Streptomycetaceae</taxon>
        <taxon>Streptomyces</taxon>
        <taxon>Streptomyces albidoflavus group</taxon>
    </lineage>
</organism>
<dbReference type="EMBL" id="BNDZ01000005">
    <property type="protein sequence ID" value="GHI46429.1"/>
    <property type="molecule type" value="Genomic_DNA"/>
</dbReference>
<dbReference type="EMBL" id="PKLL01000014">
    <property type="protein sequence ID" value="RZE23574.1"/>
    <property type="molecule type" value="Genomic_DNA"/>
</dbReference>
<evidence type="ECO:0000313" key="4">
    <source>
        <dbReference type="EMBL" id="TWV24779.1"/>
    </source>
</evidence>
<dbReference type="RefSeq" id="WP_010643277.1">
    <property type="nucleotide sequence ID" value="NZ_BNDZ01000005.1"/>
</dbReference>
<dbReference type="EMBL" id="VOGX01000021">
    <property type="protein sequence ID" value="TWV24779.1"/>
    <property type="molecule type" value="Genomic_DNA"/>
</dbReference>
<dbReference type="AlphaFoldDB" id="A0A126Y6Q3"/>
<sequence>MTTTDDSLPDLGPAAMAVAALVDRVTPEQLDDPTPCPDYAVRNVLGHLSGLSLAFRDAALKHVGPTTDTDPGASLPDIGEDWRPVLAARLTELPAAWRSPGAWDGMTQAGGVTFPAADAGVVALNELVVHGWDLARATGQPYAPEPVDLEVAYTMLSAAAESGEEAGGMFGPPVEVDENASLLDQVIGLSGRDPAWTP</sequence>
<dbReference type="Proteomes" id="UP000318052">
    <property type="component" value="Unassembled WGS sequence"/>
</dbReference>
<accession>A0A126Y6Q3</accession>
<protein>
    <submittedName>
        <fullName evidence="3">TIGR03086 family protein</fullName>
    </submittedName>
</protein>
<evidence type="ECO:0000313" key="2">
    <source>
        <dbReference type="EMBL" id="GHI46429.1"/>
    </source>
</evidence>
<evidence type="ECO:0000313" key="5">
    <source>
        <dbReference type="Proteomes" id="UP000292693"/>
    </source>
</evidence>
<reference evidence="4" key="3">
    <citation type="submission" date="2019-07" db="EMBL/GenBank/DDBJ databases">
        <authorList>
            <person name="Pylro V."/>
            <person name="Dias A."/>
            <person name="Andreote F."/>
            <person name="Varani A."/>
            <person name="Andreote C."/>
            <person name="Bernardo E."/>
            <person name="Martins T."/>
        </authorList>
    </citation>
    <scope>NUCLEOTIDE SEQUENCE</scope>
    <source>
        <strain evidence="4">77</strain>
    </source>
</reference>
<dbReference type="Gene3D" id="1.20.120.450">
    <property type="entry name" value="dinb family like domain"/>
    <property type="match status" value="1"/>
</dbReference>
<dbReference type="InterPro" id="IPR017517">
    <property type="entry name" value="Maleyloyr_isom"/>
</dbReference>
<proteinExistence type="predicted"/>
<reference evidence="2" key="4">
    <citation type="submission" date="2022-09" db="EMBL/GenBank/DDBJ databases">
        <title>Whole genome shotgun sequence of Streptomyces albidoflavus NBRC 12854.</title>
        <authorList>
            <person name="Komaki H."/>
            <person name="Tamura T."/>
        </authorList>
    </citation>
    <scope>NUCLEOTIDE SEQUENCE</scope>
    <source>
        <strain evidence="2">NBRC 12854</strain>
    </source>
</reference>
<dbReference type="NCBIfam" id="TIGR03086">
    <property type="entry name" value="TIGR03086 family metal-binding protein"/>
    <property type="match status" value="1"/>
</dbReference>